<evidence type="ECO:0000313" key="6">
    <source>
        <dbReference type="Proteomes" id="UP000202345"/>
    </source>
</evidence>
<name>A0A1V0M8H0_9ALPH</name>
<feature type="compositionally biased region" description="Basic and acidic residues" evidence="4">
    <location>
        <begin position="512"/>
        <end position="531"/>
    </location>
</feature>
<feature type="region of interest" description="Disordered" evidence="4">
    <location>
        <begin position="1"/>
        <end position="49"/>
    </location>
</feature>
<reference evidence="5" key="1">
    <citation type="journal article" date="2017" name="Arch. Virol.">
        <title>Complete genome sequence and evolution analysis of a columbid herpesvirus type 1 from feral pigeon in China.</title>
        <authorList>
            <person name="Guo Y."/>
            <person name="Li S."/>
            <person name="Sun X."/>
            <person name="He Y."/>
            <person name="Zhao H."/>
            <person name="Wang Y."/>
            <person name="Zhao P."/>
            <person name="Xing M."/>
        </authorList>
    </citation>
    <scope>NUCLEOTIDE SEQUENCE [LARGE SCALE GENOMIC DNA]</scope>
    <source>
        <strain evidence="5">HLJ</strain>
    </source>
</reference>
<evidence type="ECO:0000256" key="3">
    <source>
        <dbReference type="ARBA" id="ARBA00023219"/>
    </source>
</evidence>
<feature type="compositionally biased region" description="Polar residues" evidence="4">
    <location>
        <begin position="496"/>
        <end position="507"/>
    </location>
</feature>
<evidence type="ECO:0000256" key="1">
    <source>
        <dbReference type="ARBA" id="ARBA00022612"/>
    </source>
</evidence>
<keyword evidence="3" id="KW-0231">Viral genome packaging</keyword>
<feature type="compositionally biased region" description="Low complexity" evidence="4">
    <location>
        <begin position="19"/>
        <end position="49"/>
    </location>
</feature>
<organism evidence="5">
    <name type="scientific">Columbid alphaherpesvirus 1</name>
    <dbReference type="NCBI Taxonomy" id="93386"/>
    <lineage>
        <taxon>Viruses</taxon>
        <taxon>Duplodnaviria</taxon>
        <taxon>Heunggongvirae</taxon>
        <taxon>Peploviricota</taxon>
        <taxon>Herviviricetes</taxon>
        <taxon>Herpesvirales</taxon>
        <taxon>Orthoherpesviridae</taxon>
        <taxon>Alphaherpesvirinae</taxon>
        <taxon>Mardivirus</taxon>
        <taxon>Mardivirus columbidalpha1</taxon>
    </lineage>
</organism>
<dbReference type="HAMAP" id="MF_04014">
    <property type="entry name" value="HSV_TRM1"/>
    <property type="match status" value="1"/>
</dbReference>
<evidence type="ECO:0000256" key="4">
    <source>
        <dbReference type="SAM" id="MobiDB-lite"/>
    </source>
</evidence>
<keyword evidence="6" id="KW-1185">Reference proteome</keyword>
<dbReference type="Proteomes" id="UP000202345">
    <property type="component" value="Segment"/>
</dbReference>
<sequence length="859" mass="93583">MSRFLQPQLRRRGGGAAGPSGTAAGTARTPGGARARAAADAGQAARPHPGNAAAAMNRAVVARQKLFAIWGQIQTYAFQIELLKRCDPEVGSRSLRGLKLNALMVRYLMAELGPGLEEQAEMRLTPLTYGLWLAIRRVKDEGEALIAAFADYVVRRDAREFFTRAMNLAGPCPYHVDVVLETYGGSVSAGVKFLHDAENVIKQLNYCHLIVRATDAAAFLKRLDAFMLLTVGSGSIVPPELYDPSHPCAVCFEELCVTANRGESARRRVAGKICDHITRQTRVRVSADEMATHLPHASSIPPEKRSAALAALERLEDDVARRDTVDGGSNGQGLSVHAAADAALDAHNVFLPASSRLYAVSELKFWISSSGRQSGSGGSDGSTVDAFAENLDALVEREKAFDIRAAIVETVAFGKRQRHFEREYDGELGAMSVVDRLMLGGRAVSPDDLIEALIKACYDHHLSAPLLKRLADPERAAEEALKRVLERATVPGANHASASSERPSTSAGGDGLGDRSNGDDSDRDATDSGDLRMREDLRCDADIADSREGWLDLVRAAASDAIKRRKMYADRLTKRSMASLDRCVTEQRHELEKTLRINVYGEVLLDTYVAAYNGFRSRVGVLSLAGHPEANIVDNRTWADAFDAHRFMMTSLLRRKVDPAMLPSLTHKFFQLVNGPIFDHDRHTFAQPPNTALYFSVENVGLLPHLKEELAKFMLNSGGSGGWTVSRFRGFYDFSGAEGVTAAQRLAWKYIKELILAAALFSSVFRCGELRVRRADSTGVDGEGEQLCKDGIYITYETDCPLMAVLGADRDGRIGPDTTVILDSDVFSLLYAVLQRLAPGTAERARAEAESEAQGNAND</sequence>
<keyword evidence="2" id="KW-0426">Late protein</keyword>
<accession>A0A1V0M8H0</accession>
<dbReference type="GO" id="GO:0019073">
    <property type="term" value="P:viral DNA genome packaging"/>
    <property type="evidence" value="ECO:0007669"/>
    <property type="project" value="InterPro"/>
</dbReference>
<dbReference type="EMBL" id="KX589235">
    <property type="protein sequence ID" value="ARD71353.1"/>
    <property type="molecule type" value="Genomic_DNA"/>
</dbReference>
<feature type="region of interest" description="Disordered" evidence="4">
    <location>
        <begin position="488"/>
        <end position="531"/>
    </location>
</feature>
<keyword evidence="1" id="KW-1188">Viral release from host cell</keyword>
<protein>
    <submittedName>
        <fullName evidence="5">DNA packaging terminase subunit 2</fullName>
    </submittedName>
</protein>
<proteinExistence type="inferred from homology"/>
<evidence type="ECO:0000313" key="5">
    <source>
        <dbReference type="EMBL" id="ARD71353.1"/>
    </source>
</evidence>
<evidence type="ECO:0000256" key="2">
    <source>
        <dbReference type="ARBA" id="ARBA00022921"/>
    </source>
</evidence>
<dbReference type="InterPro" id="IPR000501">
    <property type="entry name" value="UL28/UL56"/>
</dbReference>
<dbReference type="Pfam" id="PF01366">
    <property type="entry name" value="PRTP"/>
    <property type="match status" value="1"/>
</dbReference>
<gene>
    <name evidence="5" type="ORF">CoHVHLJ_042</name>
</gene>